<comment type="caution">
    <text evidence="17">The sequence shown here is derived from an EMBL/GenBank/DDBJ whole genome shotgun (WGS) entry which is preliminary data.</text>
</comment>
<evidence type="ECO:0000256" key="3">
    <source>
        <dbReference type="ARBA" id="ARBA00005494"/>
    </source>
</evidence>
<accession>A0A955KVF6</accession>
<reference evidence="17" key="1">
    <citation type="submission" date="2020-04" db="EMBL/GenBank/DDBJ databases">
        <authorList>
            <person name="Zhang T."/>
        </authorList>
    </citation>
    <scope>NUCLEOTIDE SEQUENCE</scope>
    <source>
        <strain evidence="17">HKST-UBA16</strain>
    </source>
</reference>
<dbReference type="InterPro" id="IPR032432">
    <property type="entry name" value="Radical_SAM_C"/>
</dbReference>
<evidence type="ECO:0000256" key="6">
    <source>
        <dbReference type="ARBA" id="ARBA00022679"/>
    </source>
</evidence>
<evidence type="ECO:0000256" key="13">
    <source>
        <dbReference type="ARBA" id="ARBA00023315"/>
    </source>
</evidence>
<dbReference type="SFLD" id="SFLDG01086">
    <property type="entry name" value="elongater_protein-like"/>
    <property type="match status" value="1"/>
</dbReference>
<dbReference type="PROSITE" id="PS51918">
    <property type="entry name" value="RADICAL_SAM"/>
    <property type="match status" value="1"/>
</dbReference>
<keyword evidence="8" id="KW-0819">tRNA processing</keyword>
<dbReference type="Gene3D" id="3.80.30.20">
    <property type="entry name" value="tm_1862 like domain"/>
    <property type="match status" value="1"/>
</dbReference>
<evidence type="ECO:0000256" key="1">
    <source>
        <dbReference type="ARBA" id="ARBA00001966"/>
    </source>
</evidence>
<gene>
    <name evidence="17" type="ORF">KC622_01895</name>
</gene>
<evidence type="ECO:0000256" key="2">
    <source>
        <dbReference type="ARBA" id="ARBA00005217"/>
    </source>
</evidence>
<reference evidence="17" key="2">
    <citation type="journal article" date="2021" name="Microbiome">
        <title>Successional dynamics and alternative stable states in a saline activated sludge microbial community over 9 years.</title>
        <authorList>
            <person name="Wang Y."/>
            <person name="Ye J."/>
            <person name="Ju F."/>
            <person name="Liu L."/>
            <person name="Boyd J.A."/>
            <person name="Deng Y."/>
            <person name="Parks D.H."/>
            <person name="Jiang X."/>
            <person name="Yin X."/>
            <person name="Woodcroft B.J."/>
            <person name="Tyson G.W."/>
            <person name="Hugenholtz P."/>
            <person name="Polz M.F."/>
            <person name="Zhang T."/>
        </authorList>
    </citation>
    <scope>NUCLEOTIDE SEQUENCE</scope>
    <source>
        <strain evidence="17">HKST-UBA16</strain>
    </source>
</reference>
<protein>
    <recommendedName>
        <fullName evidence="14">tRNA carboxymethyluridine synthase</fullName>
        <ecNumber evidence="14">2.3.1.311</ecNumber>
    </recommendedName>
</protein>
<dbReference type="GO" id="GO:0106261">
    <property type="term" value="F:tRNA uridine(34) acetyltransferase activity"/>
    <property type="evidence" value="ECO:0007669"/>
    <property type="project" value="UniProtKB-EC"/>
</dbReference>
<evidence type="ECO:0000256" key="14">
    <source>
        <dbReference type="ARBA" id="ARBA00044771"/>
    </source>
</evidence>
<dbReference type="Pfam" id="PF16199">
    <property type="entry name" value="Radical_SAM_C"/>
    <property type="match status" value="1"/>
</dbReference>
<evidence type="ECO:0000256" key="5">
    <source>
        <dbReference type="ARBA" id="ARBA00022555"/>
    </source>
</evidence>
<evidence type="ECO:0000259" key="16">
    <source>
        <dbReference type="PROSITE" id="PS51918"/>
    </source>
</evidence>
<dbReference type="InterPro" id="IPR058240">
    <property type="entry name" value="rSAM_sf"/>
</dbReference>
<keyword evidence="10" id="KW-0694">RNA-binding</keyword>
<keyword evidence="5" id="KW-0820">tRNA-binding</keyword>
<feature type="domain" description="Radical SAM core" evidence="16">
    <location>
        <begin position="86"/>
        <end position="418"/>
    </location>
</feature>
<dbReference type="SUPFAM" id="SSF102114">
    <property type="entry name" value="Radical SAM enzymes"/>
    <property type="match status" value="1"/>
</dbReference>
<organism evidence="17 18">
    <name type="scientific">Candidatus Dojkabacteria bacterium</name>
    <dbReference type="NCBI Taxonomy" id="2099670"/>
    <lineage>
        <taxon>Bacteria</taxon>
        <taxon>Candidatus Dojkabacteria</taxon>
    </lineage>
</organism>
<evidence type="ECO:0000313" key="18">
    <source>
        <dbReference type="Proteomes" id="UP000748332"/>
    </source>
</evidence>
<dbReference type="Proteomes" id="UP000748332">
    <property type="component" value="Unassembled WGS sequence"/>
</dbReference>
<dbReference type="GO" id="GO:0002926">
    <property type="term" value="P:tRNA wobble base 5-methoxycarbonylmethyl-2-thiouridinylation"/>
    <property type="evidence" value="ECO:0007669"/>
    <property type="project" value="TreeGrafter"/>
</dbReference>
<dbReference type="SUPFAM" id="SSF55729">
    <property type="entry name" value="Acyl-CoA N-acyltransferases (Nat)"/>
    <property type="match status" value="1"/>
</dbReference>
<comment type="pathway">
    <text evidence="2">tRNA modification.</text>
</comment>
<dbReference type="InterPro" id="IPR039661">
    <property type="entry name" value="ELP3"/>
</dbReference>
<dbReference type="SFLD" id="SFLDS00029">
    <property type="entry name" value="Radical_SAM"/>
    <property type="match status" value="1"/>
</dbReference>
<evidence type="ECO:0000256" key="15">
    <source>
        <dbReference type="ARBA" id="ARBA00047372"/>
    </source>
</evidence>
<keyword evidence="13" id="KW-0012">Acyltransferase</keyword>
<dbReference type="GO" id="GO:0000049">
    <property type="term" value="F:tRNA binding"/>
    <property type="evidence" value="ECO:0007669"/>
    <property type="project" value="UniProtKB-KW"/>
</dbReference>
<proteinExistence type="inferred from homology"/>
<keyword evidence="11" id="KW-0408">Iron</keyword>
<dbReference type="Pfam" id="PF04055">
    <property type="entry name" value="Radical_SAM"/>
    <property type="match status" value="1"/>
</dbReference>
<dbReference type="NCBIfam" id="TIGR01211">
    <property type="entry name" value="ELP3"/>
    <property type="match status" value="1"/>
</dbReference>
<dbReference type="SMART" id="SM00729">
    <property type="entry name" value="Elp3"/>
    <property type="match status" value="1"/>
</dbReference>
<comment type="catalytic activity">
    <reaction evidence="15">
        <text>uridine(34) in tRNA + acetyl-CoA + S-adenosyl-L-methionine + H2O = 5-(carboxymethyl)uridine(34) in tRNA + 5'-deoxyadenosine + L-methionine + CoA + 2 H(+)</text>
        <dbReference type="Rhea" id="RHEA:61020"/>
        <dbReference type="Rhea" id="RHEA-COMP:10407"/>
        <dbReference type="Rhea" id="RHEA-COMP:11727"/>
        <dbReference type="ChEBI" id="CHEBI:15377"/>
        <dbReference type="ChEBI" id="CHEBI:15378"/>
        <dbReference type="ChEBI" id="CHEBI:17319"/>
        <dbReference type="ChEBI" id="CHEBI:57287"/>
        <dbReference type="ChEBI" id="CHEBI:57288"/>
        <dbReference type="ChEBI" id="CHEBI:57844"/>
        <dbReference type="ChEBI" id="CHEBI:59789"/>
        <dbReference type="ChEBI" id="CHEBI:65315"/>
        <dbReference type="ChEBI" id="CHEBI:74882"/>
        <dbReference type="EC" id="2.3.1.311"/>
    </reaction>
    <physiologicalReaction direction="left-to-right" evidence="15">
        <dbReference type="Rhea" id="RHEA:61021"/>
    </physiologicalReaction>
</comment>
<evidence type="ECO:0000256" key="9">
    <source>
        <dbReference type="ARBA" id="ARBA00022723"/>
    </source>
</evidence>
<evidence type="ECO:0000256" key="7">
    <source>
        <dbReference type="ARBA" id="ARBA00022691"/>
    </source>
</evidence>
<comment type="similarity">
    <text evidence="3">Belongs to the ELP3 family.</text>
</comment>
<dbReference type="GO" id="GO:0005737">
    <property type="term" value="C:cytoplasm"/>
    <property type="evidence" value="ECO:0007669"/>
    <property type="project" value="TreeGrafter"/>
</dbReference>
<sequence>MQDNKYNFDPKKYSKDLKVILKEIAERDSFDYKALRNILAKYPKESKGFFSKDELIAAYEHFLSQGFIEQNSVMERRIKMKPTRTISGVTTVTVLTKPFPCPGKCIFCPNDVRMPKSYLSDEPGAQRAERNNFDPYLQTYNRLLAIQNIGHGTEKVELIVLGGTWSFYPEAYQIWFVKECFRAMNDFGVQDRRNEVKTKNIFDEADKAPRITREGRSRTYNEIIDTVQKGQGEELLSESEFATWEELYERQKHNETAKSRCVGLVIETRPDYIDEKEVMKIRKLGATKVQIGIQSLDDQVMTLNMRGHGRRETENAIKLLRLAGFKIHGHWMANLYGSTPEKDIQDYSHLWGESIRPDELKIYPTSIIDKTELYELYKRGKYKPYSYEQLLKVLTEVMPLTPRYCRLTRVIRDIPSTDIVAGNKLTNFRQIAEEELNQMGKSCQCIRCREIRGGNVSLDRVEKEEIEYKTSTGREFFISYRTKDSDKICGFLRLSIPDKKISSENFIKELRDKAIIREVHVYGEVVGIGKESKGRSQHLGLGKLLIKRSLEIARENAYDKISVISAIGTKEYYKKRGFKEDGLYMSRATK</sequence>
<dbReference type="Gene3D" id="3.40.630.30">
    <property type="match status" value="1"/>
</dbReference>
<evidence type="ECO:0000256" key="4">
    <source>
        <dbReference type="ARBA" id="ARBA00022485"/>
    </source>
</evidence>
<dbReference type="GO" id="GO:0033588">
    <property type="term" value="C:elongator holoenzyme complex"/>
    <property type="evidence" value="ECO:0007669"/>
    <property type="project" value="TreeGrafter"/>
</dbReference>
<dbReference type="PANTHER" id="PTHR11135">
    <property type="entry name" value="HISTONE ACETYLTRANSFERASE-RELATED"/>
    <property type="match status" value="1"/>
</dbReference>
<evidence type="ECO:0000256" key="8">
    <source>
        <dbReference type="ARBA" id="ARBA00022694"/>
    </source>
</evidence>
<comment type="cofactor">
    <cofactor evidence="1">
        <name>[4Fe-4S] cluster</name>
        <dbReference type="ChEBI" id="CHEBI:49883"/>
    </cofactor>
</comment>
<dbReference type="InterPro" id="IPR006638">
    <property type="entry name" value="Elp3/MiaA/NifB-like_rSAM"/>
</dbReference>
<dbReference type="EC" id="2.3.1.311" evidence="14"/>
<dbReference type="SFLD" id="SFLDF00344">
    <property type="entry name" value="ELP3-like"/>
    <property type="match status" value="1"/>
</dbReference>
<keyword evidence="4" id="KW-0004">4Fe-4S</keyword>
<evidence type="ECO:0000256" key="11">
    <source>
        <dbReference type="ARBA" id="ARBA00023004"/>
    </source>
</evidence>
<keyword evidence="12" id="KW-0411">Iron-sulfur</keyword>
<dbReference type="InterPro" id="IPR034687">
    <property type="entry name" value="ELP3-like"/>
</dbReference>
<dbReference type="GO" id="GO:0046872">
    <property type="term" value="F:metal ion binding"/>
    <property type="evidence" value="ECO:0007669"/>
    <property type="project" value="UniProtKB-KW"/>
</dbReference>
<dbReference type="AlphaFoldDB" id="A0A955KVF6"/>
<dbReference type="EMBL" id="JAGQLM010000077">
    <property type="protein sequence ID" value="MCA9375063.1"/>
    <property type="molecule type" value="Genomic_DNA"/>
</dbReference>
<dbReference type="InterPro" id="IPR007197">
    <property type="entry name" value="rSAM"/>
</dbReference>
<keyword evidence="6" id="KW-0808">Transferase</keyword>
<evidence type="ECO:0000313" key="17">
    <source>
        <dbReference type="EMBL" id="MCA9375063.1"/>
    </source>
</evidence>
<dbReference type="InterPro" id="IPR023404">
    <property type="entry name" value="rSAM_horseshoe"/>
</dbReference>
<keyword evidence="9" id="KW-0479">Metal-binding</keyword>
<name>A0A955KVF6_9BACT</name>
<dbReference type="InterPro" id="IPR016181">
    <property type="entry name" value="Acyl_CoA_acyltransferase"/>
</dbReference>
<evidence type="ECO:0000256" key="12">
    <source>
        <dbReference type="ARBA" id="ARBA00023014"/>
    </source>
</evidence>
<dbReference type="GO" id="GO:0051539">
    <property type="term" value="F:4 iron, 4 sulfur cluster binding"/>
    <property type="evidence" value="ECO:0007669"/>
    <property type="project" value="UniProtKB-KW"/>
</dbReference>
<keyword evidence="7" id="KW-0949">S-adenosyl-L-methionine</keyword>
<dbReference type="PANTHER" id="PTHR11135:SF2">
    <property type="entry name" value="ELONGATOR COMPLEX PROTEIN 3"/>
    <property type="match status" value="1"/>
</dbReference>
<evidence type="ECO:0000256" key="10">
    <source>
        <dbReference type="ARBA" id="ARBA00022884"/>
    </source>
</evidence>